<dbReference type="InterPro" id="IPR045229">
    <property type="entry name" value="TPP_enz"/>
</dbReference>
<dbReference type="AlphaFoldDB" id="A0A0B2V9J5"/>
<dbReference type="Pfam" id="PF00205">
    <property type="entry name" value="TPP_enzyme_M"/>
    <property type="match status" value="1"/>
</dbReference>
<dbReference type="GO" id="GO:0000287">
    <property type="term" value="F:magnesium ion binding"/>
    <property type="evidence" value="ECO:0007669"/>
    <property type="project" value="InterPro"/>
</dbReference>
<comment type="catalytic activity">
    <reaction evidence="8">
        <text>2-hydroxyoctadecanoyl-CoA = heptadecanal + formyl-CoA</text>
        <dbReference type="Rhea" id="RHEA:55196"/>
        <dbReference type="ChEBI" id="CHEBI:57376"/>
        <dbReference type="ChEBI" id="CHEBI:74116"/>
        <dbReference type="ChEBI" id="CHEBI:138631"/>
    </reaction>
    <physiologicalReaction direction="left-to-right" evidence="8">
        <dbReference type="Rhea" id="RHEA:55197"/>
    </physiologicalReaction>
</comment>
<dbReference type="Gene3D" id="3.40.50.1220">
    <property type="entry name" value="TPP-binding domain"/>
    <property type="match status" value="1"/>
</dbReference>
<dbReference type="Pfam" id="PF02775">
    <property type="entry name" value="TPP_enzyme_C"/>
    <property type="match status" value="1"/>
</dbReference>
<reference evidence="15 16" key="1">
    <citation type="submission" date="2014-11" db="EMBL/GenBank/DDBJ databases">
        <title>Genetic blueprint of the zoonotic pathogen Toxocara canis.</title>
        <authorList>
            <person name="Zhu X.-Q."/>
            <person name="Korhonen P.K."/>
            <person name="Cai H."/>
            <person name="Young N.D."/>
            <person name="Nejsum P."/>
            <person name="von Samson-Himmelstjerna G."/>
            <person name="Boag P.R."/>
            <person name="Tan P."/>
            <person name="Li Q."/>
            <person name="Min J."/>
            <person name="Yang Y."/>
            <person name="Wang X."/>
            <person name="Fang X."/>
            <person name="Hall R.S."/>
            <person name="Hofmann A."/>
            <person name="Sternberg P.W."/>
            <person name="Jex A.R."/>
            <person name="Gasser R.B."/>
        </authorList>
    </citation>
    <scope>NUCLEOTIDE SEQUENCE [LARGE SCALE GENOMIC DNA]</scope>
    <source>
        <strain evidence="15">PN_DK_2014</strain>
    </source>
</reference>
<keyword evidence="16" id="KW-1185">Reference proteome</keyword>
<accession>A0A0B2V9J5</accession>
<dbReference type="Pfam" id="PF02776">
    <property type="entry name" value="TPP_enzyme_N"/>
    <property type="match status" value="1"/>
</dbReference>
<evidence type="ECO:0000256" key="10">
    <source>
        <dbReference type="RuleBase" id="RU362132"/>
    </source>
</evidence>
<evidence type="ECO:0000256" key="6">
    <source>
        <dbReference type="ARBA" id="ARBA00023052"/>
    </source>
</evidence>
<dbReference type="EMBL" id="JPKZ01001765">
    <property type="protein sequence ID" value="KHN80116.1"/>
    <property type="molecule type" value="Genomic_DNA"/>
</dbReference>
<evidence type="ECO:0000259" key="12">
    <source>
        <dbReference type="Pfam" id="PF00205"/>
    </source>
</evidence>
<evidence type="ECO:0000256" key="4">
    <source>
        <dbReference type="ARBA" id="ARBA00018936"/>
    </source>
</evidence>
<dbReference type="PROSITE" id="PS00187">
    <property type="entry name" value="TPP_ENZYMES"/>
    <property type="match status" value="1"/>
</dbReference>
<comment type="caution">
    <text evidence="15">The sequence shown here is derived from an EMBL/GenBank/DDBJ whole genome shotgun (WGS) entry which is preliminary data.</text>
</comment>
<evidence type="ECO:0000256" key="7">
    <source>
        <dbReference type="ARBA" id="ARBA00030510"/>
    </source>
</evidence>
<dbReference type="InterPro" id="IPR012000">
    <property type="entry name" value="Thiamin_PyroP_enz_cen_dom"/>
</dbReference>
<dbReference type="GO" id="GO:0009099">
    <property type="term" value="P:L-valine biosynthetic process"/>
    <property type="evidence" value="ECO:0007669"/>
    <property type="project" value="TreeGrafter"/>
</dbReference>
<feature type="domain" description="Thiamine pyrophosphate enzyme TPP-binding" evidence="13">
    <location>
        <begin position="543"/>
        <end position="685"/>
    </location>
</feature>
<feature type="domain" description="Thiamine pyrophosphate enzyme central" evidence="12">
    <location>
        <begin position="295"/>
        <end position="425"/>
    </location>
</feature>
<dbReference type="InterPro" id="IPR029035">
    <property type="entry name" value="DHS-like_NAD/FAD-binding_dom"/>
</dbReference>
<evidence type="ECO:0000313" key="15">
    <source>
        <dbReference type="EMBL" id="KHN80116.1"/>
    </source>
</evidence>
<feature type="transmembrane region" description="Helical" evidence="11">
    <location>
        <begin position="15"/>
        <end position="36"/>
    </location>
</feature>
<dbReference type="InterPro" id="IPR000399">
    <property type="entry name" value="TPP-bd_CS"/>
</dbReference>
<dbReference type="OrthoDB" id="16262at2759"/>
<dbReference type="FunFam" id="3.40.50.970:FF:000007">
    <property type="entry name" value="Acetolactate synthase"/>
    <property type="match status" value="1"/>
</dbReference>
<dbReference type="SUPFAM" id="SSF52518">
    <property type="entry name" value="Thiamin diphosphate-binding fold (THDP-binding)"/>
    <property type="match status" value="3"/>
</dbReference>
<evidence type="ECO:0000259" key="13">
    <source>
        <dbReference type="Pfam" id="PF02775"/>
    </source>
</evidence>
<dbReference type="Proteomes" id="UP000031036">
    <property type="component" value="Unassembled WGS sequence"/>
</dbReference>
<keyword evidence="5" id="KW-0479">Metal-binding</keyword>
<organism evidence="15 16">
    <name type="scientific">Toxocara canis</name>
    <name type="common">Canine roundworm</name>
    <dbReference type="NCBI Taxonomy" id="6265"/>
    <lineage>
        <taxon>Eukaryota</taxon>
        <taxon>Metazoa</taxon>
        <taxon>Ecdysozoa</taxon>
        <taxon>Nematoda</taxon>
        <taxon>Chromadorea</taxon>
        <taxon>Rhabditida</taxon>
        <taxon>Spirurina</taxon>
        <taxon>Ascaridomorpha</taxon>
        <taxon>Ascaridoidea</taxon>
        <taxon>Toxocaridae</taxon>
        <taxon>Toxocara</taxon>
    </lineage>
</organism>
<evidence type="ECO:0000256" key="8">
    <source>
        <dbReference type="ARBA" id="ARBA00048738"/>
    </source>
</evidence>
<evidence type="ECO:0000256" key="2">
    <source>
        <dbReference type="ARBA" id="ARBA00001964"/>
    </source>
</evidence>
<dbReference type="CDD" id="cd02004">
    <property type="entry name" value="TPP_BZL_OCoD_HPCL"/>
    <property type="match status" value="1"/>
</dbReference>
<comment type="cofactor">
    <cofactor evidence="1">
        <name>Mg(2+)</name>
        <dbReference type="ChEBI" id="CHEBI:18420"/>
    </cofactor>
</comment>
<dbReference type="PANTHER" id="PTHR18968">
    <property type="entry name" value="THIAMINE PYROPHOSPHATE ENZYMES"/>
    <property type="match status" value="1"/>
</dbReference>
<dbReference type="Gene3D" id="3.40.50.970">
    <property type="match status" value="3"/>
</dbReference>
<dbReference type="GO" id="GO:0003984">
    <property type="term" value="F:acetolactate synthase activity"/>
    <property type="evidence" value="ECO:0007669"/>
    <property type="project" value="TreeGrafter"/>
</dbReference>
<dbReference type="InterPro" id="IPR012001">
    <property type="entry name" value="Thiamin_PyroP_enz_TPP-bd_dom"/>
</dbReference>
<keyword evidence="6 10" id="KW-0786">Thiamine pyrophosphate</keyword>
<evidence type="ECO:0000313" key="16">
    <source>
        <dbReference type="Proteomes" id="UP000031036"/>
    </source>
</evidence>
<proteinExistence type="inferred from homology"/>
<dbReference type="GO" id="GO:0030976">
    <property type="term" value="F:thiamine pyrophosphate binding"/>
    <property type="evidence" value="ECO:0007669"/>
    <property type="project" value="InterPro"/>
</dbReference>
<dbReference type="GO" id="GO:0005948">
    <property type="term" value="C:acetolactate synthase complex"/>
    <property type="evidence" value="ECO:0007669"/>
    <property type="project" value="TreeGrafter"/>
</dbReference>
<dbReference type="GO" id="GO:0009097">
    <property type="term" value="P:isoleucine biosynthetic process"/>
    <property type="evidence" value="ECO:0007669"/>
    <property type="project" value="TreeGrafter"/>
</dbReference>
<dbReference type="GO" id="GO:0050660">
    <property type="term" value="F:flavin adenine dinucleotide binding"/>
    <property type="evidence" value="ECO:0007669"/>
    <property type="project" value="TreeGrafter"/>
</dbReference>
<name>A0A0B2V9J5_TOXCA</name>
<keyword evidence="11" id="KW-0812">Transmembrane</keyword>
<evidence type="ECO:0000256" key="9">
    <source>
        <dbReference type="ARBA" id="ARBA00048767"/>
    </source>
</evidence>
<dbReference type="CDD" id="cd07035">
    <property type="entry name" value="TPP_PYR_POX_like"/>
    <property type="match status" value="1"/>
</dbReference>
<dbReference type="InterPro" id="IPR029061">
    <property type="entry name" value="THDP-binding"/>
</dbReference>
<dbReference type="SUPFAM" id="SSF52467">
    <property type="entry name" value="DHS-like NAD/FAD-binding domain"/>
    <property type="match status" value="1"/>
</dbReference>
<evidence type="ECO:0000256" key="1">
    <source>
        <dbReference type="ARBA" id="ARBA00001946"/>
    </source>
</evidence>
<evidence type="ECO:0000259" key="14">
    <source>
        <dbReference type="Pfam" id="PF02776"/>
    </source>
</evidence>
<evidence type="ECO:0000256" key="5">
    <source>
        <dbReference type="ARBA" id="ARBA00022723"/>
    </source>
</evidence>
<comment type="catalytic activity">
    <reaction evidence="9">
        <text>(2R)-hydroxyhexadecanoyl-CoA = pentadecanal + formyl-CoA</text>
        <dbReference type="Rhea" id="RHEA:55212"/>
        <dbReference type="ChEBI" id="CHEBI:17302"/>
        <dbReference type="ChEBI" id="CHEBI:57376"/>
        <dbReference type="ChEBI" id="CHEBI:138654"/>
    </reaction>
    <physiologicalReaction direction="left-to-right" evidence="9">
        <dbReference type="Rhea" id="RHEA:55213"/>
    </physiologicalReaction>
</comment>
<dbReference type="PANTHER" id="PTHR18968:SF166">
    <property type="entry name" value="2-HYDROXYACYL-COA LYASE 2"/>
    <property type="match status" value="1"/>
</dbReference>
<comment type="similarity">
    <text evidence="3 10">Belongs to the TPP enzyme family.</text>
</comment>
<keyword evidence="11" id="KW-0472">Membrane</keyword>
<feature type="domain" description="Thiamine pyrophosphate enzyme N-terminal TPP-binding" evidence="14">
    <location>
        <begin position="73"/>
        <end position="186"/>
    </location>
</feature>
<keyword evidence="11" id="KW-1133">Transmembrane helix</keyword>
<comment type="cofactor">
    <cofactor evidence="2">
        <name>thiamine diphosphate</name>
        <dbReference type="ChEBI" id="CHEBI:58937"/>
    </cofactor>
</comment>
<sequence length="740" mass="80219">MGLLIEINIIEQRMVAMLLIIALIISILAVLLWKWLDISSVDSLKKIIEDVVIAREKHLLSSLFRIDENSKRHGGELVAAVLKAHGVKEIFTLCGGHISPILVASENLGIRVIDTRHEVNAVFAADAVARLRQSIGVAVVTAGPGVTNTITAIKNAQMAESPVVLIGGAAPTLLKNRGALQDIDQMVLFRPLCKYVKRVTRLCHIVPIMREAICASQSGTPGPVFIEFPVDVLYPYDLVAKEAGFLQKTKNWRQSLINTYLRAHICRQFGDAWRQYDMSPLPVKTPQPKNEDIIRLAELISKAQRPLILIGSQATLPPIKADELRKVVEKLSIPVYLGGMARGLLGKESPIQMRQNRREALREADVIILAGAVCDFRLSYGRVLSSKAKTVSINRDLSQATKNEGLFWKASQVIQADIGSTLAQLADHLCGNGFKGAPAEWLSTLSESERTKNLVNEKKIMEKSRDGNLNPLRVLSLVDKVLPDDAILIADGGDFVGSAAYIVRPRGPLQWLDPGAFGTLGVGAGFALGAKAVLPDDAILIADGGDFVGSAAYIVRPRGPLQWLDPGAFGTLGVGAGFALGAKAVHPHRSVFILYGDGSCGFSLMEIDTFSRHKLPVVAIIGNDACWSQIAREQVPMFGSATAVNLVHVRYDGVGSALGAEGVLLSKDDNDYLEDRLSKHVRYDGVGSALGAEGVLLSKDDNDYLEDRLSRVIEETRKGRTVVVNVIIGKTDFREGSISV</sequence>
<dbReference type="STRING" id="6265.A0A0B2V9J5"/>
<protein>
    <recommendedName>
        <fullName evidence="4">2-hydroxyacyl-CoA lyase 2</fullName>
    </recommendedName>
    <alternativeName>
        <fullName evidence="7">IlvB-like protein</fullName>
    </alternativeName>
</protein>
<dbReference type="OMA" id="QETDMIG"/>
<evidence type="ECO:0000256" key="11">
    <source>
        <dbReference type="SAM" id="Phobius"/>
    </source>
</evidence>
<evidence type="ECO:0000256" key="3">
    <source>
        <dbReference type="ARBA" id="ARBA00007812"/>
    </source>
</evidence>
<gene>
    <name evidence="15" type="primary">T26C12.1</name>
    <name evidence="15" type="ORF">Tcan_12298</name>
</gene>
<dbReference type="InterPro" id="IPR011766">
    <property type="entry name" value="TPP_enzyme_TPP-bd"/>
</dbReference>